<dbReference type="InterPro" id="IPR006342">
    <property type="entry name" value="FkbM_mtfrase"/>
</dbReference>
<dbReference type="PANTHER" id="PTHR36973">
    <property type="entry name" value="SLL1456 PROTEIN-RELATED"/>
    <property type="match status" value="1"/>
</dbReference>
<evidence type="ECO:0000313" key="3">
    <source>
        <dbReference type="Proteomes" id="UP000546464"/>
    </source>
</evidence>
<dbReference type="Gene3D" id="3.40.50.150">
    <property type="entry name" value="Vaccinia Virus protein VP39"/>
    <property type="match status" value="2"/>
</dbReference>
<dbReference type="SUPFAM" id="SSF53335">
    <property type="entry name" value="S-adenosyl-L-methionine-dependent methyltransferases"/>
    <property type="match status" value="2"/>
</dbReference>
<dbReference type="InterPro" id="IPR029063">
    <property type="entry name" value="SAM-dependent_MTases_sf"/>
</dbReference>
<dbReference type="RefSeq" id="WP_185676011.1">
    <property type="nucleotide sequence ID" value="NZ_JACHVB010000035.1"/>
</dbReference>
<keyword evidence="3" id="KW-1185">Reference proteome</keyword>
<protein>
    <submittedName>
        <fullName evidence="2">FkbM family methyltransferase</fullName>
    </submittedName>
</protein>
<proteinExistence type="predicted"/>
<name>A0A842HHF3_9BACT</name>
<dbReference type="NCBIfam" id="TIGR01444">
    <property type="entry name" value="fkbM_fam"/>
    <property type="match status" value="1"/>
</dbReference>
<dbReference type="GO" id="GO:0032259">
    <property type="term" value="P:methylation"/>
    <property type="evidence" value="ECO:0007669"/>
    <property type="project" value="UniProtKB-KW"/>
</dbReference>
<organism evidence="2 3">
    <name type="scientific">Ruficoccus amylovorans</name>
    <dbReference type="NCBI Taxonomy" id="1804625"/>
    <lineage>
        <taxon>Bacteria</taxon>
        <taxon>Pseudomonadati</taxon>
        <taxon>Verrucomicrobiota</taxon>
        <taxon>Opitutia</taxon>
        <taxon>Puniceicoccales</taxon>
        <taxon>Cerasicoccaceae</taxon>
        <taxon>Ruficoccus</taxon>
    </lineage>
</organism>
<reference evidence="2 3" key="1">
    <citation type="submission" date="2020-07" db="EMBL/GenBank/DDBJ databases">
        <authorList>
            <person name="Feng X."/>
        </authorList>
    </citation>
    <scope>NUCLEOTIDE SEQUENCE [LARGE SCALE GENOMIC DNA]</scope>
    <source>
        <strain evidence="2 3">JCM31066</strain>
    </source>
</reference>
<evidence type="ECO:0000259" key="1">
    <source>
        <dbReference type="Pfam" id="PF05050"/>
    </source>
</evidence>
<accession>A0A842HHF3</accession>
<gene>
    <name evidence="2" type="ORF">H5P28_12330</name>
</gene>
<sequence length="802" mass="88549">MKPPCPPGPATPAKTLTLTLPGDVKICVRADIRQMTTFVLLEQEDWFEDEMAFVRRLAKPGMRMLDVGANHGVYSLTVARQLNGEGRIWSVEPASEPGSLLQQSIGENGFGMVMSWVRAALSDHEGEATLTLGDSSELNSLQGNGGGRRTETVALRTLDSLLPDIGDQPIDFMKLDAEGEELRVLAGGREFFARHSPLVMFELKHSSTINWGLIDAFKALGMTVYQYLPGLRALVPVEDAQTLDGYVLNLFAARPERAAQLAREGLLYEGDTVVGPQEGDRPDWSEQLLGKPFGRPMAAAWARTLKDRAALALHAETLALALDFENPQFDLGYRLEAGRRAKLAFEKKFAAGQGTVTMVATYSRVLRSLGYRTGAVNVMGGSLERLMQVMPADLTQPFLPPDPASDVAVPAGSLESWFRTQCLQFLERIRTLSSYFTPDTGLMEKVLREESRGVEMERRFALRSALSGRSIHVRPDSRLLKVGPEHRNAASWEWLAKTWKSSALRKTSAGTPRPPAAPRSFESLAELLPAPLETVRVVDVGACSHGEGTEPYAPLVKRSLAVVTGFEPNPEECAKVQALHGDGHRFLPYFIGAGGPATYHETHWVQTGSLYRPDAEIIDAFGLRELVQLKQTHPVTTHALDDLPDLGEIDLLKLDIQGGELDALRHGVRVLSDVLVIQVEVEFIPLYEGQPLFADIDTFLRGQGFLLHTFVDIAPGYFAPLARPQVPKGITQALWSDALYVRDFRRLRGLPPTRLKKLALILHDVYRAYNLCHKVLQILDQREPLPGSASAYRAWLEANEGH</sequence>
<dbReference type="Pfam" id="PF05050">
    <property type="entry name" value="Methyltransf_21"/>
    <property type="match status" value="2"/>
</dbReference>
<dbReference type="PANTHER" id="PTHR36973:SF4">
    <property type="entry name" value="NODULATION PROTEIN"/>
    <property type="match status" value="1"/>
</dbReference>
<feature type="domain" description="Methyltransferase FkbM" evidence="1">
    <location>
        <begin position="66"/>
        <end position="208"/>
    </location>
</feature>
<keyword evidence="2" id="KW-0808">Transferase</keyword>
<evidence type="ECO:0000313" key="2">
    <source>
        <dbReference type="EMBL" id="MBC2595046.1"/>
    </source>
</evidence>
<dbReference type="GO" id="GO:0008171">
    <property type="term" value="F:O-methyltransferase activity"/>
    <property type="evidence" value="ECO:0007669"/>
    <property type="project" value="TreeGrafter"/>
</dbReference>
<feature type="domain" description="Methyltransferase FkbM" evidence="1">
    <location>
        <begin position="539"/>
        <end position="706"/>
    </location>
</feature>
<dbReference type="AlphaFoldDB" id="A0A842HHF3"/>
<dbReference type="InterPro" id="IPR053188">
    <property type="entry name" value="FkbM_Methyltransferase"/>
</dbReference>
<keyword evidence="2" id="KW-0489">Methyltransferase</keyword>
<dbReference type="EMBL" id="JACHVB010000035">
    <property type="protein sequence ID" value="MBC2595046.1"/>
    <property type="molecule type" value="Genomic_DNA"/>
</dbReference>
<comment type="caution">
    <text evidence="2">The sequence shown here is derived from an EMBL/GenBank/DDBJ whole genome shotgun (WGS) entry which is preliminary data.</text>
</comment>
<dbReference type="Proteomes" id="UP000546464">
    <property type="component" value="Unassembled WGS sequence"/>
</dbReference>